<evidence type="ECO:0000313" key="3">
    <source>
        <dbReference type="WBParaSite" id="SCUD_0000201801-mRNA-1"/>
    </source>
</evidence>
<protein>
    <submittedName>
        <fullName evidence="1 3">Uncharacterized protein</fullName>
    </submittedName>
</protein>
<sequence length="38" mass="4435">MKQVIRSFKYISVTYLSCIDTCNPLRKFPPKTRQSEGV</sequence>
<dbReference type="AlphaFoldDB" id="A0A183JH45"/>
<reference evidence="3" key="1">
    <citation type="submission" date="2016-06" db="UniProtKB">
        <authorList>
            <consortium name="WormBaseParasite"/>
        </authorList>
    </citation>
    <scope>IDENTIFICATION</scope>
</reference>
<keyword evidence="2" id="KW-1185">Reference proteome</keyword>
<dbReference type="EMBL" id="UZAK01001807">
    <property type="protein sequence ID" value="VDO71584.1"/>
    <property type="molecule type" value="Genomic_DNA"/>
</dbReference>
<evidence type="ECO:0000313" key="1">
    <source>
        <dbReference type="EMBL" id="VDO71584.1"/>
    </source>
</evidence>
<dbReference type="Proteomes" id="UP000279833">
    <property type="component" value="Unassembled WGS sequence"/>
</dbReference>
<evidence type="ECO:0000313" key="2">
    <source>
        <dbReference type="Proteomes" id="UP000279833"/>
    </source>
</evidence>
<reference evidence="1 2" key="2">
    <citation type="submission" date="2018-11" db="EMBL/GenBank/DDBJ databases">
        <authorList>
            <consortium name="Pathogen Informatics"/>
        </authorList>
    </citation>
    <scope>NUCLEOTIDE SEQUENCE [LARGE SCALE GENOMIC DNA]</scope>
    <source>
        <strain evidence="1">Dakar</strain>
        <strain evidence="2">Dakar, Senegal</strain>
    </source>
</reference>
<name>A0A183JH45_9TREM</name>
<proteinExistence type="predicted"/>
<accession>A0A183JH45</accession>
<organism evidence="3">
    <name type="scientific">Schistosoma curassoni</name>
    <dbReference type="NCBI Taxonomy" id="6186"/>
    <lineage>
        <taxon>Eukaryota</taxon>
        <taxon>Metazoa</taxon>
        <taxon>Spiralia</taxon>
        <taxon>Lophotrochozoa</taxon>
        <taxon>Platyhelminthes</taxon>
        <taxon>Trematoda</taxon>
        <taxon>Digenea</taxon>
        <taxon>Strigeidida</taxon>
        <taxon>Schistosomatoidea</taxon>
        <taxon>Schistosomatidae</taxon>
        <taxon>Schistosoma</taxon>
    </lineage>
</organism>
<gene>
    <name evidence="1" type="ORF">SCUD_LOCUS2019</name>
</gene>
<dbReference type="WBParaSite" id="SCUD_0000201801-mRNA-1">
    <property type="protein sequence ID" value="SCUD_0000201801-mRNA-1"/>
    <property type="gene ID" value="SCUD_0000201801"/>
</dbReference>